<dbReference type="EMBL" id="CP068570">
    <property type="protein sequence ID" value="QQZ49778.1"/>
    <property type="molecule type" value="Genomic_DNA"/>
</dbReference>
<feature type="transmembrane region" description="Helical" evidence="1">
    <location>
        <begin position="113"/>
        <end position="138"/>
    </location>
</feature>
<proteinExistence type="predicted"/>
<keyword evidence="1" id="KW-0812">Transmembrane</keyword>
<accession>A0A974P2Z2</accession>
<feature type="transmembrane region" description="Helical" evidence="1">
    <location>
        <begin position="80"/>
        <end position="101"/>
    </location>
</feature>
<feature type="transmembrane region" description="Helical" evidence="1">
    <location>
        <begin position="144"/>
        <end position="163"/>
    </location>
</feature>
<reference evidence="2" key="1">
    <citation type="submission" date="2021-01" db="EMBL/GenBank/DDBJ databases">
        <title>Genome sequence of Phenylobacterium sp. 20VBR1 isolated from a valley glaceir, Ny-Alesund, Svalbard.</title>
        <authorList>
            <person name="Thomas F.A."/>
            <person name="Krishnan K.P."/>
            <person name="Sinha R.K."/>
        </authorList>
    </citation>
    <scope>NUCLEOTIDE SEQUENCE</scope>
    <source>
        <strain evidence="2">20VBR1</strain>
    </source>
</reference>
<evidence type="ECO:0000256" key="1">
    <source>
        <dbReference type="SAM" id="Phobius"/>
    </source>
</evidence>
<organism evidence="2">
    <name type="scientific">Phenylobacterium glaciei</name>
    <dbReference type="NCBI Taxonomy" id="2803784"/>
    <lineage>
        <taxon>Bacteria</taxon>
        <taxon>Pseudomonadati</taxon>
        <taxon>Pseudomonadota</taxon>
        <taxon>Alphaproteobacteria</taxon>
        <taxon>Caulobacterales</taxon>
        <taxon>Caulobacteraceae</taxon>
        <taxon>Phenylobacterium</taxon>
    </lineage>
</organism>
<name>A0A974P2Z2_9CAUL</name>
<evidence type="ECO:0000313" key="2">
    <source>
        <dbReference type="EMBL" id="QQZ49778.1"/>
    </source>
</evidence>
<keyword evidence="1" id="KW-0472">Membrane</keyword>
<protein>
    <submittedName>
        <fullName evidence="2">Uncharacterized protein</fullName>
    </submittedName>
</protein>
<keyword evidence="1" id="KW-1133">Transmembrane helix</keyword>
<dbReference type="AlphaFoldDB" id="A0A974P2Z2"/>
<sequence length="183" mass="19022">MKASGISHSARLSPLQGETVWTLDGDAVTETRGRRSRRFELAKLKSLQSAEGGAVLTFARGRLTIPAMSYTRGLRPENRAASFSTFIGAVAGAAAVTTPGARFRNAGSPIAEPLIWMMGLLGASALVLLLFAATAGAWSLGVALAARLVFVMILAAGALPGSIEARETWTRIKLAPGQIGATS</sequence>
<gene>
    <name evidence="2" type="ORF">JKL49_23685</name>
</gene>